<sequence length="240" mass="27435">MKKKIGISYTEANFQNYEQWFTAQDLGDDLEIIILSFIKNNTEDISKCEGFVLTGGIDVQPSLYGGDMEYAYRPTAFLPERDQFEKLIYEYAKSHRLPVLGICRGLQYINILEGGKVFEDIGELSNGIHKRATVDKEHRITIVPDTLLHSITEVDRGIVNSAHHQAIRPDMLGDNIMISAYSDTDGIIEGIEYKDKTNKAFMLAVQWHPERMKRKEESPFSRNIKSAFINAVRTHKYADL</sequence>
<keyword evidence="2" id="KW-1185">Reference proteome</keyword>
<dbReference type="AlphaFoldDB" id="A0A1H4FZ13"/>
<evidence type="ECO:0000313" key="1">
    <source>
        <dbReference type="EMBL" id="SEB02579.1"/>
    </source>
</evidence>
<dbReference type="Proteomes" id="UP000199656">
    <property type="component" value="Unassembled WGS sequence"/>
</dbReference>
<reference evidence="2" key="1">
    <citation type="submission" date="2016-10" db="EMBL/GenBank/DDBJ databases">
        <authorList>
            <person name="Varghese N."/>
            <person name="Submissions S."/>
        </authorList>
    </citation>
    <scope>NUCLEOTIDE SEQUENCE [LARGE SCALE GENOMIC DNA]</scope>
    <source>
        <strain evidence="2">DSM 23920</strain>
    </source>
</reference>
<dbReference type="OrthoDB" id="9804920at2"/>
<dbReference type="Pfam" id="PF07722">
    <property type="entry name" value="Peptidase_C26"/>
    <property type="match status" value="1"/>
</dbReference>
<dbReference type="PANTHER" id="PTHR43235:SF1">
    <property type="entry name" value="GLUTAMINE AMIDOTRANSFERASE PB2B2.05-RELATED"/>
    <property type="match status" value="1"/>
</dbReference>
<dbReference type="Gene3D" id="3.40.50.880">
    <property type="match status" value="1"/>
</dbReference>
<dbReference type="GO" id="GO:0016811">
    <property type="term" value="F:hydrolase activity, acting on carbon-nitrogen (but not peptide) bonds, in linear amides"/>
    <property type="evidence" value="ECO:0007669"/>
    <property type="project" value="InterPro"/>
</dbReference>
<dbReference type="RefSeq" id="WP_089764918.1">
    <property type="nucleotide sequence ID" value="NZ_BKAT01000051.1"/>
</dbReference>
<protein>
    <submittedName>
        <fullName evidence="1">Putative glutamine amidotransferase</fullName>
    </submittedName>
</protein>
<accession>A0A1H4FZ13</accession>
<dbReference type="InterPro" id="IPR044668">
    <property type="entry name" value="PuuD-like"/>
</dbReference>
<keyword evidence="1" id="KW-0315">Glutamine amidotransferase</keyword>
<proteinExistence type="predicted"/>
<dbReference type="InterPro" id="IPR011697">
    <property type="entry name" value="Peptidase_C26"/>
</dbReference>
<dbReference type="STRING" id="408074.SAMN05660909_04799"/>
<dbReference type="EMBL" id="FNRL01000030">
    <property type="protein sequence ID" value="SEB02579.1"/>
    <property type="molecule type" value="Genomic_DNA"/>
</dbReference>
<dbReference type="SUPFAM" id="SSF52317">
    <property type="entry name" value="Class I glutamine amidotransferase-like"/>
    <property type="match status" value="1"/>
</dbReference>
<dbReference type="InterPro" id="IPR029062">
    <property type="entry name" value="Class_I_gatase-like"/>
</dbReference>
<name>A0A1H4FZ13_9BACT</name>
<dbReference type="PANTHER" id="PTHR43235">
    <property type="entry name" value="GLUTAMINE AMIDOTRANSFERASE PB2B2.05-RELATED"/>
    <property type="match status" value="1"/>
</dbReference>
<dbReference type="PROSITE" id="PS51273">
    <property type="entry name" value="GATASE_TYPE_1"/>
    <property type="match status" value="1"/>
</dbReference>
<organism evidence="1 2">
    <name type="scientific">Chitinophaga terrae</name>
    <name type="common">ex Kim and Jung 2007</name>
    <dbReference type="NCBI Taxonomy" id="408074"/>
    <lineage>
        <taxon>Bacteria</taxon>
        <taxon>Pseudomonadati</taxon>
        <taxon>Bacteroidota</taxon>
        <taxon>Chitinophagia</taxon>
        <taxon>Chitinophagales</taxon>
        <taxon>Chitinophagaceae</taxon>
        <taxon>Chitinophaga</taxon>
    </lineage>
</organism>
<keyword evidence="1" id="KW-0808">Transferase</keyword>
<evidence type="ECO:0000313" key="2">
    <source>
        <dbReference type="Proteomes" id="UP000199656"/>
    </source>
</evidence>
<dbReference type="GO" id="GO:0016740">
    <property type="term" value="F:transferase activity"/>
    <property type="evidence" value="ECO:0007669"/>
    <property type="project" value="UniProtKB-KW"/>
</dbReference>
<gene>
    <name evidence="1" type="ORF">SAMN05660909_04799</name>
</gene>
<dbReference type="GO" id="GO:0005829">
    <property type="term" value="C:cytosol"/>
    <property type="evidence" value="ECO:0007669"/>
    <property type="project" value="TreeGrafter"/>
</dbReference>